<gene>
    <name evidence="10" type="ORF">AMST5_01818</name>
</gene>
<evidence type="ECO:0008006" key="11">
    <source>
        <dbReference type="Google" id="ProtNLM"/>
    </source>
</evidence>
<accession>A0AA48LZ43</accession>
<evidence type="ECO:0000256" key="7">
    <source>
        <dbReference type="SAM" id="MobiDB-lite"/>
    </source>
</evidence>
<dbReference type="InterPro" id="IPR037066">
    <property type="entry name" value="Plug_dom_sf"/>
</dbReference>
<keyword evidence="3" id="KW-0812">Transmembrane</keyword>
<evidence type="ECO:0000256" key="1">
    <source>
        <dbReference type="ARBA" id="ARBA00004571"/>
    </source>
</evidence>
<reference evidence="10" key="1">
    <citation type="submission" date="2023-07" db="EMBL/GenBank/DDBJ databases">
        <authorList>
            <person name="Pelsma A.J. K."/>
        </authorList>
    </citation>
    <scope>NUCLEOTIDE SEQUENCE</scope>
</reference>
<protein>
    <recommendedName>
        <fullName evidence="11">TonB-dependent receptor</fullName>
    </recommendedName>
</protein>
<evidence type="ECO:0000256" key="4">
    <source>
        <dbReference type="ARBA" id="ARBA00023077"/>
    </source>
</evidence>
<dbReference type="InterPro" id="IPR012910">
    <property type="entry name" value="Plug_dom"/>
</dbReference>
<evidence type="ECO:0000313" key="10">
    <source>
        <dbReference type="EMBL" id="CAJ0865996.1"/>
    </source>
</evidence>
<evidence type="ECO:0000256" key="6">
    <source>
        <dbReference type="ARBA" id="ARBA00023237"/>
    </source>
</evidence>
<dbReference type="SUPFAM" id="SSF56935">
    <property type="entry name" value="Porins"/>
    <property type="match status" value="1"/>
</dbReference>
<sequence length="810" mass="86669">MTLARHVSLIALCAALLSEAAHAQQSLPTIEVGGAPLRSTTPRVRPAPSAGPGRAAPTIAAPAAAAGPATAAGSGAGPAQMSPVVVQYAVPAATYTLSSKELQQTRGFELTNNLFRQTPGVSINDVAGNPLQPEVDFRGFVASPIAGTPQGLAVYQNGIRINEAWGDNVYWDMIPNIAIDRTTVVTGNPLFGLNAIGGAVVLDMKNGFTYQGLEIDGRGGSRGRRQGVGQFGVQSGNYAAYLAMEALGDNGFRYFSGGQVKRLYGDVGYRGDSGEIHANVTLAGNKINGTGPTAVEDVARNPWAVYTTPQAQKNTLSMFDLNGNVQATPTWKLFGDMHYRAFDQARVDGNTTEFECEEGEEFCTNDLGDKTSIPNFFNGHVPLGAVDRTWTRSRTIGGTVQATNEDVYFGFHNKITFGASLDQGWTYFTASQELGVMPGNLAVQGINYYVDEPAAGIAPVAVTAGNSYLGVYALDTLDLTDRLKITAGARFNRAGVSLYDLRSTALNGADVFTRINPIAGATYEVLPNTFAYASYSEANRAPTPLELGCADPARPCLIDTFLVADPPLKQVESNTTEFGLRGTVEIPKALPAVGEYFPGALTWSGGVYRTNLFNDILSVPSSINGRGYFTNAGSTRREGVEVSLRYGDERLSAYANYTMTMATFRSTMILGAPDSPLAQAYGNGSIMVTPGAFLSSVSPHRFKAGVDYAFTPEWKVGGDVQYNAGVYMRGDEINWGARLPSYAMLNLRTSYQITPNIQVYGLFENVTNTRSRSFGTWFDTNDIAFLTYTNPRMVSLGPPTGIYGGVKITY</sequence>
<organism evidence="10">
    <name type="scientific">freshwater sediment metagenome</name>
    <dbReference type="NCBI Taxonomy" id="556182"/>
    <lineage>
        <taxon>unclassified sequences</taxon>
        <taxon>metagenomes</taxon>
        <taxon>ecological metagenomes</taxon>
    </lineage>
</organism>
<evidence type="ECO:0000259" key="8">
    <source>
        <dbReference type="Pfam" id="PF00593"/>
    </source>
</evidence>
<keyword evidence="6" id="KW-0998">Cell outer membrane</keyword>
<dbReference type="Gene3D" id="2.40.170.20">
    <property type="entry name" value="TonB-dependent receptor, beta-barrel domain"/>
    <property type="match status" value="1"/>
</dbReference>
<evidence type="ECO:0000256" key="2">
    <source>
        <dbReference type="ARBA" id="ARBA00022448"/>
    </source>
</evidence>
<dbReference type="InterPro" id="IPR039426">
    <property type="entry name" value="TonB-dep_rcpt-like"/>
</dbReference>
<dbReference type="Pfam" id="PF00593">
    <property type="entry name" value="TonB_dep_Rec_b-barrel"/>
    <property type="match status" value="1"/>
</dbReference>
<dbReference type="AlphaFoldDB" id="A0AA48LZ43"/>
<evidence type="ECO:0000256" key="3">
    <source>
        <dbReference type="ARBA" id="ARBA00022692"/>
    </source>
</evidence>
<dbReference type="GO" id="GO:0015344">
    <property type="term" value="F:siderophore uptake transmembrane transporter activity"/>
    <property type="evidence" value="ECO:0007669"/>
    <property type="project" value="TreeGrafter"/>
</dbReference>
<evidence type="ECO:0000259" key="9">
    <source>
        <dbReference type="Pfam" id="PF07715"/>
    </source>
</evidence>
<dbReference type="EMBL" id="OY288114">
    <property type="protein sequence ID" value="CAJ0865996.1"/>
    <property type="molecule type" value="Genomic_DNA"/>
</dbReference>
<keyword evidence="5" id="KW-0472">Membrane</keyword>
<feature type="region of interest" description="Disordered" evidence="7">
    <location>
        <begin position="32"/>
        <end position="57"/>
    </location>
</feature>
<dbReference type="Pfam" id="PF07715">
    <property type="entry name" value="Plug"/>
    <property type="match status" value="1"/>
</dbReference>
<dbReference type="Gene3D" id="2.170.130.10">
    <property type="entry name" value="TonB-dependent receptor, plug domain"/>
    <property type="match status" value="1"/>
</dbReference>
<feature type="domain" description="TonB-dependent receptor plug" evidence="9">
    <location>
        <begin position="88"/>
        <end position="199"/>
    </location>
</feature>
<dbReference type="InterPro" id="IPR000531">
    <property type="entry name" value="Beta-barrel_TonB"/>
</dbReference>
<dbReference type="GO" id="GO:0044718">
    <property type="term" value="P:siderophore transmembrane transport"/>
    <property type="evidence" value="ECO:0007669"/>
    <property type="project" value="TreeGrafter"/>
</dbReference>
<dbReference type="PANTHER" id="PTHR30069:SF39">
    <property type="entry name" value="BLL6183 PROTEIN"/>
    <property type="match status" value="1"/>
</dbReference>
<evidence type="ECO:0000256" key="5">
    <source>
        <dbReference type="ARBA" id="ARBA00023136"/>
    </source>
</evidence>
<feature type="domain" description="TonB-dependent receptor-like beta-barrel" evidence="8">
    <location>
        <begin position="262"/>
        <end position="762"/>
    </location>
</feature>
<comment type="subcellular location">
    <subcellularLocation>
        <location evidence="1">Cell outer membrane</location>
        <topology evidence="1">Multi-pass membrane protein</topology>
    </subcellularLocation>
</comment>
<proteinExistence type="predicted"/>
<keyword evidence="4" id="KW-0798">TonB box</keyword>
<dbReference type="PROSITE" id="PS52016">
    <property type="entry name" value="TONB_DEPENDENT_REC_3"/>
    <property type="match status" value="1"/>
</dbReference>
<name>A0AA48LZ43_9ZZZZ</name>
<dbReference type="InterPro" id="IPR036942">
    <property type="entry name" value="Beta-barrel_TonB_sf"/>
</dbReference>
<feature type="compositionally biased region" description="Low complexity" evidence="7">
    <location>
        <begin position="42"/>
        <end position="57"/>
    </location>
</feature>
<dbReference type="PANTHER" id="PTHR30069">
    <property type="entry name" value="TONB-DEPENDENT OUTER MEMBRANE RECEPTOR"/>
    <property type="match status" value="1"/>
</dbReference>
<dbReference type="GO" id="GO:0009279">
    <property type="term" value="C:cell outer membrane"/>
    <property type="evidence" value="ECO:0007669"/>
    <property type="project" value="UniProtKB-SubCell"/>
</dbReference>
<keyword evidence="2" id="KW-0813">Transport</keyword>